<evidence type="ECO:0000313" key="3">
    <source>
        <dbReference type="Proteomes" id="UP001633002"/>
    </source>
</evidence>
<reference evidence="2 3" key="1">
    <citation type="submission" date="2024-09" db="EMBL/GenBank/DDBJ databases">
        <title>Chromosome-scale assembly of Riccia sorocarpa.</title>
        <authorList>
            <person name="Paukszto L."/>
        </authorList>
    </citation>
    <scope>NUCLEOTIDE SEQUENCE [LARGE SCALE GENOMIC DNA]</scope>
    <source>
        <strain evidence="2">LP-2024</strain>
        <tissue evidence="2">Aerial parts of the thallus</tissue>
    </source>
</reference>
<feature type="compositionally biased region" description="Basic and acidic residues" evidence="1">
    <location>
        <begin position="204"/>
        <end position="215"/>
    </location>
</feature>
<sequence>MEHRDGDTAGIEIRSGAGDTQDLNRIIMRQSQEGGILIRSDKEEPSESGSQQRRAADLRVEQVPQKPDLLSTYRNNGSPTAAAHQGENPQQGISEQSGLWRSTFTNLSYKPEGNPDPNSPRRAPQQPPGTPSAAAPSSGIIPSGIAHDPIDNGDTTTSPGVHTTAAVLQQLDSTEPRIHTTASVWEQLQSPGQEDTGGDDPDTTTDKKKEKVTVT</sequence>
<comment type="caution">
    <text evidence="2">The sequence shown here is derived from an EMBL/GenBank/DDBJ whole genome shotgun (WGS) entry which is preliminary data.</text>
</comment>
<dbReference type="Proteomes" id="UP001633002">
    <property type="component" value="Unassembled WGS sequence"/>
</dbReference>
<evidence type="ECO:0000313" key="2">
    <source>
        <dbReference type="EMBL" id="KAL3675311.1"/>
    </source>
</evidence>
<evidence type="ECO:0000256" key="1">
    <source>
        <dbReference type="SAM" id="MobiDB-lite"/>
    </source>
</evidence>
<feature type="compositionally biased region" description="Polar residues" evidence="1">
    <location>
        <begin position="180"/>
        <end position="193"/>
    </location>
</feature>
<accession>A0ABD3GBT0</accession>
<dbReference type="EMBL" id="JBJQOH010000008">
    <property type="protein sequence ID" value="KAL3675311.1"/>
    <property type="molecule type" value="Genomic_DNA"/>
</dbReference>
<feature type="compositionally biased region" description="Polar residues" evidence="1">
    <location>
        <begin position="87"/>
        <end position="108"/>
    </location>
</feature>
<feature type="compositionally biased region" description="Low complexity" evidence="1">
    <location>
        <begin position="131"/>
        <end position="146"/>
    </location>
</feature>
<name>A0ABD3GBT0_9MARC</name>
<proteinExistence type="predicted"/>
<keyword evidence="3" id="KW-1185">Reference proteome</keyword>
<gene>
    <name evidence="2" type="ORF">R1sor_025259</name>
</gene>
<protein>
    <submittedName>
        <fullName evidence="2">Uncharacterized protein</fullName>
    </submittedName>
</protein>
<organism evidence="2 3">
    <name type="scientific">Riccia sorocarpa</name>
    <dbReference type="NCBI Taxonomy" id="122646"/>
    <lineage>
        <taxon>Eukaryota</taxon>
        <taxon>Viridiplantae</taxon>
        <taxon>Streptophyta</taxon>
        <taxon>Embryophyta</taxon>
        <taxon>Marchantiophyta</taxon>
        <taxon>Marchantiopsida</taxon>
        <taxon>Marchantiidae</taxon>
        <taxon>Marchantiales</taxon>
        <taxon>Ricciaceae</taxon>
        <taxon>Riccia</taxon>
    </lineage>
</organism>
<feature type="region of interest" description="Disordered" evidence="1">
    <location>
        <begin position="1"/>
        <end position="215"/>
    </location>
</feature>
<dbReference type="AlphaFoldDB" id="A0ABD3GBT0"/>
<feature type="compositionally biased region" description="Polar residues" evidence="1">
    <location>
        <begin position="153"/>
        <end position="173"/>
    </location>
</feature>